<dbReference type="SUPFAM" id="SSF49464">
    <property type="entry name" value="Carboxypeptidase regulatory domain-like"/>
    <property type="match status" value="1"/>
</dbReference>
<dbReference type="Gene3D" id="2.60.40.1120">
    <property type="entry name" value="Carboxypeptidase-like, regulatory domain"/>
    <property type="match status" value="1"/>
</dbReference>
<dbReference type="AlphaFoldDB" id="A0A3B0CBR6"/>
<sequence>MKLNTITTLLIFCVNFLGMTQDSKSYNAGFNTIQLLDTSRIYKPNSQVTDRLHYRPIDLDVWYPSSESVDGKEPLRFGNLFQLYEDRANKYQNETDYTGLVEELAQFFVAQLGIEGDGRRLLEVVTDSYQDLKILEAPIPLIIYMAGINGMGFENYKLLEDLAENGYVVVSISSNGRYPADMTNELGDTMEQVYDAEFALNYLKTQTDFHIDYGKIGVIGTSWGGMSGAILLNRSENIKALVSLDGSDTHFYGDYSDNNRYANDATWEDNDRFIKEIYDAEFTDIEKQKFAYLYLESGDKLNDFTPTDEYQLHKELESNAKYLRFKQSEHADFTCIPSILSSSKKSIAVHEQIQNTTVGFLNQVFKGTKEFDVLWNNYTRLEETTTEPYDIANLSPKVTEFGELLGRIVDAKTDLPLSYVNVGILNREVGTVTDSLGNFNLNVLKEFSNDTVRISMIGYEPIELILGNIVKKKDTLKVRLKEQISELNEVVVSAKAFKRRTLGNKTESKFISTGFGYNQLGAEMGIKINIRKNPTFVDAFNFTVSQNRLSAKSIFRLNFYEVNKRKPGNNILKDNILVAIEPKQTGKMTIDLKPYDIVLKEDVIATLEWVANEGENKKDEAIFFPIGFFTSGTLRKETSQSRFKKFASLGIGFNIDVRYY</sequence>
<reference evidence="2 3" key="1">
    <citation type="submission" date="2018-10" db="EMBL/GenBank/DDBJ databases">
        <title>Ulvibacterium marinum gen. nov., sp. nov., a novel marine bacterium of the family Flavobacteriaceae, isolated from a culture of the green alga Ulva prolifera.</title>
        <authorList>
            <person name="Zhang Z."/>
        </authorList>
    </citation>
    <scope>NUCLEOTIDE SEQUENCE [LARGE SCALE GENOMIC DNA]</scope>
    <source>
        <strain evidence="2 3">CCMM003</strain>
    </source>
</reference>
<dbReference type="EMBL" id="RBCJ01000001">
    <property type="protein sequence ID" value="RKN83542.1"/>
    <property type="molecule type" value="Genomic_DNA"/>
</dbReference>
<protein>
    <recommendedName>
        <fullName evidence="1">Xaa-Pro dipeptidyl-peptidase-like domain-containing protein</fullName>
    </recommendedName>
</protein>
<gene>
    <name evidence="2" type="ORF">D7Z94_06915</name>
</gene>
<evidence type="ECO:0000259" key="1">
    <source>
        <dbReference type="Pfam" id="PF02129"/>
    </source>
</evidence>
<dbReference type="Gene3D" id="3.40.50.1820">
    <property type="entry name" value="alpha/beta hydrolase"/>
    <property type="match status" value="2"/>
</dbReference>
<dbReference type="InterPro" id="IPR029058">
    <property type="entry name" value="AB_hydrolase_fold"/>
</dbReference>
<evidence type="ECO:0000313" key="3">
    <source>
        <dbReference type="Proteomes" id="UP000276603"/>
    </source>
</evidence>
<dbReference type="GO" id="GO:0016787">
    <property type="term" value="F:hydrolase activity"/>
    <property type="evidence" value="ECO:0007669"/>
    <property type="project" value="InterPro"/>
</dbReference>
<dbReference type="Proteomes" id="UP000276603">
    <property type="component" value="Unassembled WGS sequence"/>
</dbReference>
<accession>A0A3B0CBR6</accession>
<organism evidence="2 3">
    <name type="scientific">Ulvibacterium marinum</name>
    <dbReference type="NCBI Taxonomy" id="2419782"/>
    <lineage>
        <taxon>Bacteria</taxon>
        <taxon>Pseudomonadati</taxon>
        <taxon>Bacteroidota</taxon>
        <taxon>Flavobacteriia</taxon>
        <taxon>Flavobacteriales</taxon>
        <taxon>Flavobacteriaceae</taxon>
        <taxon>Ulvibacterium</taxon>
    </lineage>
</organism>
<evidence type="ECO:0000313" key="2">
    <source>
        <dbReference type="EMBL" id="RKN83542.1"/>
    </source>
</evidence>
<comment type="caution">
    <text evidence="2">The sequence shown here is derived from an EMBL/GenBank/DDBJ whole genome shotgun (WGS) entry which is preliminary data.</text>
</comment>
<dbReference type="SUPFAM" id="SSF53474">
    <property type="entry name" value="alpha/beta-Hydrolases"/>
    <property type="match status" value="1"/>
</dbReference>
<feature type="domain" description="Xaa-Pro dipeptidyl-peptidase-like" evidence="1">
    <location>
        <begin position="154"/>
        <end position="279"/>
    </location>
</feature>
<proteinExistence type="predicted"/>
<dbReference type="Pfam" id="PF13715">
    <property type="entry name" value="CarbopepD_reg_2"/>
    <property type="match status" value="1"/>
</dbReference>
<dbReference type="InterPro" id="IPR000383">
    <property type="entry name" value="Xaa-Pro-like_dom"/>
</dbReference>
<dbReference type="InterPro" id="IPR008969">
    <property type="entry name" value="CarboxyPept-like_regulatory"/>
</dbReference>
<dbReference type="Pfam" id="PF02129">
    <property type="entry name" value="Peptidase_S15"/>
    <property type="match status" value="1"/>
</dbReference>
<name>A0A3B0CBR6_9FLAO</name>
<keyword evidence="3" id="KW-1185">Reference proteome</keyword>